<evidence type="ECO:0000313" key="1">
    <source>
        <dbReference type="EMBL" id="ADJ62505.1"/>
    </source>
</evidence>
<name>D8J0V0_HERSS</name>
<protein>
    <submittedName>
        <fullName evidence="1">Uncharacterized protein</fullName>
    </submittedName>
</protein>
<organism evidence="1 2">
    <name type="scientific">Herbaspirillum seropedicae (strain SmR1)</name>
    <dbReference type="NCBI Taxonomy" id="757424"/>
    <lineage>
        <taxon>Bacteria</taxon>
        <taxon>Pseudomonadati</taxon>
        <taxon>Pseudomonadota</taxon>
        <taxon>Betaproteobacteria</taxon>
        <taxon>Burkholderiales</taxon>
        <taxon>Oxalobacteraceae</taxon>
        <taxon>Herbaspirillum</taxon>
    </lineage>
</organism>
<dbReference type="HOGENOM" id="CLU_986156_0_0_4"/>
<gene>
    <name evidence="1" type="ordered locus">Hsero_0988</name>
</gene>
<dbReference type="STRING" id="757424.Hsero_0988"/>
<accession>D8J0V0</accession>
<sequence>MGHHAARQRREVVAAFQAADDAPLRILVGDLHDLPRDPGIVGFHQPHLSHVILAVGIEAGRDEDHLRSMRMQRRQPLLGHQRAHGIAVRIGRHRHIDDVRLGGTIAGEGIEGMLEETHHQHPRVMGKDVFGAVTVVDIEVDHRHPLQPMHVNGMARRHGDVVEQAKTHGLVGRGMVAGRADGAEGVVQFASQHRIGRRDCSASRAQGGFPAVLVEQGVAIDGIVTLARQAQGMAVFAHEIHRRRAMHPLQIGRIGQRRFAAVEELVDATQDELVFDGLQTGR</sequence>
<reference evidence="1 2" key="1">
    <citation type="submission" date="2010-04" db="EMBL/GenBank/DDBJ databases">
        <title>The genome of Herbaspirillum seropedicae SmR1, an endophytic, nitrogen-fixing, plant-growth promoting beta-Proteobacteria.</title>
        <authorList>
            <person name="Pedrosa F.O."/>
            <person name="Monteiro R.A."/>
            <person name="Wassem R."/>
            <person name="Cruz L.M."/>
            <person name="Ayub R.A."/>
            <person name="Colauto N.B."/>
            <person name="Fernandez M.A."/>
            <person name="Fungaro M.H.P."/>
            <person name="Grisard E.C."/>
            <person name="Hungria M."/>
            <person name="Madeira H.M.F."/>
            <person name="Nodari R.O."/>
            <person name="Osaku C.A."/>
            <person name="Petzl-Erler M.L."/>
            <person name="Terenzi H."/>
            <person name="Vieira L.G.E."/>
            <person name="Almeida M.I.M."/>
            <person name="Alves L.R."/>
            <person name="Arantes O.M.N."/>
            <person name="Balsanelli E."/>
            <person name="Barcellos F.G."/>
            <person name="Baura V.A."/>
            <person name="Binde D.R."/>
            <person name="Campo R.J."/>
            <person name="Chubatsu L.S."/>
            <person name="Chueire L.M.O."/>
            <person name="Ciferri R.R."/>
            <person name="Correa L.C."/>
            <person name="da Conceicao Silva J.L."/>
            <person name="Dabul A.N.G."/>
            <person name="Dambros B.P."/>
            <person name="Faoro H."/>
            <person name="Favetti A."/>
            <person name="Friedermann G."/>
            <person name="Furlaneto M.C."/>
            <person name="Gasques L.S."/>
            <person name="Gimenes C.C.T."/>
            <person name="Gioppo N.M.R."/>
            <person name="Glienke-Blanco C."/>
            <person name="Godoy L.P."/>
            <person name="Guerra M.P."/>
            <person name="Karp S."/>
            <person name="Kava-Cordeiro V."/>
            <person name="Margarido V.P."/>
            <person name="Mathioni S.M."/>
            <person name="Menck-Soares M.A."/>
            <person name="Murace N.K."/>
            <person name="Nicolas M.F."/>
            <person name="Oliveira C.E.C."/>
            <person name="Pagnan N.A.B."/>
            <person name="Pamphile J.A."/>
            <person name="Patussi E.V."/>
            <person name="Pereira L.F.P."/>
            <person name="Pereira-Ferrari L."/>
            <person name="Pinto F.G.S."/>
            <person name="Precoma C."/>
            <person name="Prioli A.J."/>
            <person name="Prioli S.M.A.P."/>
            <person name="Raittz R.T."/>
            <person name="Ramos H.J.O."/>
            <person name="Ribeiro E.M.S.F."/>
            <person name="Rigo L.U."/>
            <person name="Rocha C.L.M.S.C."/>
            <person name="Rocha S.N."/>
            <person name="Santos K."/>
            <person name="Satori D."/>
            <person name="Silva A.G."/>
            <person name="Simao R.C.G."/>
            <person name="Soares M.A.M."/>
            <person name="Souza E.M."/>
            <person name="Steffens M.B.R."/>
            <person name="Steindel M."/>
            <person name="Tadra-Sfeir M.Z."/>
            <person name="Takahashi E.K."/>
            <person name="Torres R.A."/>
            <person name="Valle J.S."/>
            <person name="Vernal J.I."/>
            <person name="Vilas-Boas L.A."/>
            <person name="Watanabe M.A.E."/>
            <person name="Weiss V.A."/>
            <person name="Yates M.A."/>
            <person name="Souza E.M."/>
        </authorList>
    </citation>
    <scope>NUCLEOTIDE SEQUENCE [LARGE SCALE GENOMIC DNA]</scope>
    <source>
        <strain evidence="1 2">SmR1</strain>
    </source>
</reference>
<proteinExistence type="predicted"/>
<dbReference type="AlphaFoldDB" id="D8J0V0"/>
<keyword evidence="2" id="KW-1185">Reference proteome</keyword>
<dbReference type="KEGG" id="hse:Hsero_0988"/>
<dbReference type="eggNOG" id="COG1189">
    <property type="taxonomic scope" value="Bacteria"/>
</dbReference>
<dbReference type="EMBL" id="CP002039">
    <property type="protein sequence ID" value="ADJ62505.1"/>
    <property type="molecule type" value="Genomic_DNA"/>
</dbReference>
<evidence type="ECO:0000313" key="2">
    <source>
        <dbReference type="Proteomes" id="UP000000329"/>
    </source>
</evidence>
<dbReference type="Proteomes" id="UP000000329">
    <property type="component" value="Chromosome"/>
</dbReference>